<dbReference type="Proteomes" id="UP000477911">
    <property type="component" value="Unassembled WGS sequence"/>
</dbReference>
<dbReference type="RefSeq" id="WP_160891877.1">
    <property type="nucleotide sequence ID" value="NZ_WUMU01000003.1"/>
</dbReference>
<dbReference type="SUPFAM" id="SSF159894">
    <property type="entry name" value="YgaC/TfoX-N like"/>
    <property type="match status" value="1"/>
</dbReference>
<dbReference type="EMBL" id="WUMU01000003">
    <property type="protein sequence ID" value="MXN16999.1"/>
    <property type="molecule type" value="Genomic_DNA"/>
</dbReference>
<evidence type="ECO:0000313" key="2">
    <source>
        <dbReference type="EMBL" id="MXN16999.1"/>
    </source>
</evidence>
<comment type="caution">
    <text evidence="2">The sequence shown here is derived from an EMBL/GenBank/DDBJ whole genome shotgun (WGS) entry which is preliminary data.</text>
</comment>
<accession>A0A6L7FZA8</accession>
<dbReference type="Pfam" id="PF04993">
    <property type="entry name" value="TfoX_N"/>
    <property type="match status" value="1"/>
</dbReference>
<keyword evidence="3" id="KW-1185">Reference proteome</keyword>
<organism evidence="2 3">
    <name type="scientific">Pseudooceanicola albus</name>
    <dbReference type="NCBI Taxonomy" id="2692189"/>
    <lineage>
        <taxon>Bacteria</taxon>
        <taxon>Pseudomonadati</taxon>
        <taxon>Pseudomonadota</taxon>
        <taxon>Alphaproteobacteria</taxon>
        <taxon>Rhodobacterales</taxon>
        <taxon>Paracoccaceae</taxon>
        <taxon>Pseudooceanicola</taxon>
    </lineage>
</organism>
<evidence type="ECO:0000259" key="1">
    <source>
        <dbReference type="Pfam" id="PF04993"/>
    </source>
</evidence>
<dbReference type="InterPro" id="IPR007076">
    <property type="entry name" value="TfoX_N"/>
</dbReference>
<feature type="domain" description="TfoX N-terminal" evidence="1">
    <location>
        <begin position="13"/>
        <end position="105"/>
    </location>
</feature>
<name>A0A6L7FZA8_9RHOB</name>
<protein>
    <submittedName>
        <fullName evidence="2">Competence protein TfoX</fullName>
    </submittedName>
</protein>
<sequence>MAVDPDLLAYVRELFEGLGPLRTGRMFSGAALYAEGDAMFAMIAASGTVYMKSDATTEAAYLAAGARPFTYTRKEGVREVRALLSLPDSALDDPEEALFWARLSLPPARAAALEKRRRKPRRPARG</sequence>
<dbReference type="AlphaFoldDB" id="A0A6L7FZA8"/>
<dbReference type="Gene3D" id="3.30.1460.30">
    <property type="entry name" value="YgaC/TfoX-N like chaperone"/>
    <property type="match status" value="1"/>
</dbReference>
<proteinExistence type="predicted"/>
<reference evidence="2 3" key="1">
    <citation type="submission" date="2019-12" db="EMBL/GenBank/DDBJ databases">
        <authorList>
            <person name="Li M."/>
        </authorList>
    </citation>
    <scope>NUCLEOTIDE SEQUENCE [LARGE SCALE GENOMIC DNA]</scope>
    <source>
        <strain evidence="2 3">GBMRC 2024</strain>
    </source>
</reference>
<evidence type="ECO:0000313" key="3">
    <source>
        <dbReference type="Proteomes" id="UP000477911"/>
    </source>
</evidence>
<gene>
    <name evidence="2" type="ORF">GR170_04075</name>
</gene>